<dbReference type="GO" id="GO:0005739">
    <property type="term" value="C:mitochondrion"/>
    <property type="evidence" value="ECO:0007669"/>
    <property type="project" value="TreeGrafter"/>
</dbReference>
<reference evidence="8 9" key="1">
    <citation type="journal article" date="2018" name="New Phytol.">
        <title>Comparative genomics and transcriptomics depict ericoid mycorrhizal fungi as versatile saprotrophs and plant mutualists.</title>
        <authorList>
            <person name="Martino E."/>
            <person name="Morin E."/>
            <person name="Grelet G.A."/>
            <person name="Kuo A."/>
            <person name="Kohler A."/>
            <person name="Daghino S."/>
            <person name="Barry K.W."/>
            <person name="Cichocki N."/>
            <person name="Clum A."/>
            <person name="Dockter R.B."/>
            <person name="Hainaut M."/>
            <person name="Kuo R.C."/>
            <person name="LaButti K."/>
            <person name="Lindahl B.D."/>
            <person name="Lindquist E.A."/>
            <person name="Lipzen A."/>
            <person name="Khouja H.R."/>
            <person name="Magnuson J."/>
            <person name="Murat C."/>
            <person name="Ohm R.A."/>
            <person name="Singer S.W."/>
            <person name="Spatafora J.W."/>
            <person name="Wang M."/>
            <person name="Veneault-Fourrey C."/>
            <person name="Henrissat B."/>
            <person name="Grigoriev I.V."/>
            <person name="Martin F.M."/>
            <person name="Perotto S."/>
        </authorList>
    </citation>
    <scope>NUCLEOTIDE SEQUENCE [LARGE SCALE GENOMIC DNA]</scope>
    <source>
        <strain evidence="8 9">ATCC 22711</strain>
    </source>
</reference>
<dbReference type="PROSITE" id="PS50862">
    <property type="entry name" value="AA_TRNA_LIGASE_II"/>
    <property type="match status" value="1"/>
</dbReference>
<comment type="similarity">
    <text evidence="1">Belongs to the class-II aminoacyl-tRNA synthetase family. Type 1 subfamily.</text>
</comment>
<organism evidence="8 9">
    <name type="scientific">Amorphotheca resinae ATCC 22711</name>
    <dbReference type="NCBI Taxonomy" id="857342"/>
    <lineage>
        <taxon>Eukaryota</taxon>
        <taxon>Fungi</taxon>
        <taxon>Dikarya</taxon>
        <taxon>Ascomycota</taxon>
        <taxon>Pezizomycotina</taxon>
        <taxon>Leotiomycetes</taxon>
        <taxon>Helotiales</taxon>
        <taxon>Amorphothecaceae</taxon>
        <taxon>Amorphotheca</taxon>
    </lineage>
</organism>
<dbReference type="GeneID" id="36577391"/>
<dbReference type="GO" id="GO:0004815">
    <property type="term" value="F:aspartate-tRNA ligase activity"/>
    <property type="evidence" value="ECO:0007669"/>
    <property type="project" value="TreeGrafter"/>
</dbReference>
<keyword evidence="9" id="KW-1185">Reference proteome</keyword>
<dbReference type="Proteomes" id="UP000241818">
    <property type="component" value="Unassembled WGS sequence"/>
</dbReference>
<feature type="domain" description="Aminoacyl-transfer RNA synthetases class-II family profile" evidence="7">
    <location>
        <begin position="229"/>
        <end position="661"/>
    </location>
</feature>
<evidence type="ECO:0000256" key="1">
    <source>
        <dbReference type="ARBA" id="ARBA00006303"/>
    </source>
</evidence>
<dbReference type="SUPFAM" id="SSF55681">
    <property type="entry name" value="Class II aaRS and biotin synthetases"/>
    <property type="match status" value="1"/>
</dbReference>
<dbReference type="InterPro" id="IPR002312">
    <property type="entry name" value="Asp/Asn-tRNA-synth_IIb"/>
</dbReference>
<protein>
    <recommendedName>
        <fullName evidence="7">Aminoacyl-transfer RNA synthetases class-II family profile domain-containing protein</fullName>
    </recommendedName>
</protein>
<evidence type="ECO:0000256" key="4">
    <source>
        <dbReference type="ARBA" id="ARBA00022840"/>
    </source>
</evidence>
<dbReference type="InParanoid" id="A0A2T3AYV9"/>
<keyword evidence="6" id="KW-0030">Aminoacyl-tRNA synthetase</keyword>
<dbReference type="InterPro" id="IPR004524">
    <property type="entry name" value="Asp-tRNA-ligase_1"/>
</dbReference>
<evidence type="ECO:0000256" key="2">
    <source>
        <dbReference type="ARBA" id="ARBA00022598"/>
    </source>
</evidence>
<dbReference type="InterPro" id="IPR006195">
    <property type="entry name" value="aa-tRNA-synth_II"/>
</dbReference>
<proteinExistence type="inferred from homology"/>
<dbReference type="InterPro" id="IPR045864">
    <property type="entry name" value="aa-tRNA-synth_II/BPL/LPL"/>
</dbReference>
<dbReference type="Gene3D" id="3.30.930.10">
    <property type="entry name" value="Bira Bifunctional Protein, Domain 2"/>
    <property type="match status" value="1"/>
</dbReference>
<dbReference type="InterPro" id="IPR004115">
    <property type="entry name" value="GAD-like_sf"/>
</dbReference>
<dbReference type="Gene3D" id="3.30.1360.30">
    <property type="entry name" value="GAD-like domain"/>
    <property type="match status" value="1"/>
</dbReference>
<dbReference type="InterPro" id="IPR012340">
    <property type="entry name" value="NA-bd_OB-fold"/>
</dbReference>
<evidence type="ECO:0000256" key="5">
    <source>
        <dbReference type="ARBA" id="ARBA00022917"/>
    </source>
</evidence>
<keyword evidence="4" id="KW-0067">ATP-binding</keyword>
<keyword evidence="2" id="KW-0436">Ligase</keyword>
<evidence type="ECO:0000259" key="7">
    <source>
        <dbReference type="PROSITE" id="PS50862"/>
    </source>
</evidence>
<accession>A0A2T3AYV9</accession>
<dbReference type="PANTHER" id="PTHR22594">
    <property type="entry name" value="ASPARTYL/LYSYL-TRNA SYNTHETASE"/>
    <property type="match status" value="1"/>
</dbReference>
<dbReference type="FunCoup" id="A0A2T3AYV9">
    <property type="interactions" value="620"/>
</dbReference>
<dbReference type="OrthoDB" id="439710at2759"/>
<evidence type="ECO:0000256" key="3">
    <source>
        <dbReference type="ARBA" id="ARBA00022741"/>
    </source>
</evidence>
<evidence type="ECO:0000256" key="6">
    <source>
        <dbReference type="ARBA" id="ARBA00023146"/>
    </source>
</evidence>
<dbReference type="RefSeq" id="XP_024719848.1">
    <property type="nucleotide sequence ID" value="XM_024869310.1"/>
</dbReference>
<sequence length="863" mass="97835">MLLIIPSSARHALRIQSLRYLRKPSWAGPGYYQTSQAPRRCFHEGGRNRAVEEAAAEEGRPGFWGEYKRSFNIPRPNFEPGKQVPLNLIGKEVTAVGFLGKRKNFGSNICFSTLFGPDGEKIQLLARSEDNEEANRALRTIPQESAVSVTGILHLKHDAKNPKISSEKAEEGMAFTTQVEIRLQNVTCINAFPKNIHVNTNTAKHRHLQIRFDPTLKERLQFRSKVAAFARRELADFTEIETPILFKSTPEGAREFIVPTRRRGYAYSLPQSPQQYKQILMASGIHKYVQFARCFRDEDHRADRQPEFTQIDLEMAWADGEDVMQRVEKFMKALWQEFMGLSNIPTFRRMGYHEAMSKYGSDKPDLRIPGLIHRIDHILPASLRGMLTSIENPIVEAWKVRLDSGSKISKKFVTGFMDSAEAAEFRNNPDGAPGVFIFDPRKPLEGLHAFGFEAAEQLQALYADAAASPEATDSQFEEGDVLFIQARENVPHTGGSTMLGRLRLAFFNAARSEGQVTGDLRDQFLWVTDFPMFTLNDGDGPGQEGHSGFSATHHPFTAPKSAADVDLLLTDPLSAIADHYDLVLNGVELGGGSRRIHSAEMQQFIMRDILKMEPKRMDSFSHLFEALRAGCPPHAGLAIGFDRLIAVMSRRESVRDVIAFPKDKLGNDLLVNSPSRLTSRQLFDYHIKIRSEKEVNEENEARDKIFNLGVNRLLETLKGVQWMKASDNLLYPVSKDNENPDRPCHAEEISRVLNQLDSKVKDLRPQGAEITAEDLDWRTEYPAEVKRTKQVLEQMDSLMEKLEHIKEGCIASVETRTELKEILSFVEFLELRFQILQKWPYPELLSDIENVIRDVSRILTGDE</sequence>
<dbReference type="PRINTS" id="PR01042">
    <property type="entry name" value="TRNASYNTHASP"/>
</dbReference>
<dbReference type="InterPro" id="IPR004364">
    <property type="entry name" value="Aa-tRNA-synt_II"/>
</dbReference>
<dbReference type="EMBL" id="KZ679013">
    <property type="protein sequence ID" value="PSS15249.1"/>
    <property type="molecule type" value="Genomic_DNA"/>
</dbReference>
<keyword evidence="3" id="KW-0547">Nucleotide-binding</keyword>
<dbReference type="GO" id="GO:0006422">
    <property type="term" value="P:aspartyl-tRNA aminoacylation"/>
    <property type="evidence" value="ECO:0007669"/>
    <property type="project" value="TreeGrafter"/>
</dbReference>
<dbReference type="HAMAP" id="MF_00044">
    <property type="entry name" value="Asp_tRNA_synth_type1"/>
    <property type="match status" value="1"/>
</dbReference>
<evidence type="ECO:0000313" key="8">
    <source>
        <dbReference type="EMBL" id="PSS15249.1"/>
    </source>
</evidence>
<keyword evidence="5" id="KW-0648">Protein biosynthesis</keyword>
<dbReference type="Pfam" id="PF00152">
    <property type="entry name" value="tRNA-synt_2"/>
    <property type="match status" value="1"/>
</dbReference>
<dbReference type="SUPFAM" id="SSF50249">
    <property type="entry name" value="Nucleic acid-binding proteins"/>
    <property type="match status" value="1"/>
</dbReference>
<dbReference type="Gene3D" id="2.40.50.140">
    <property type="entry name" value="Nucleic acid-binding proteins"/>
    <property type="match status" value="1"/>
</dbReference>
<dbReference type="NCBIfam" id="TIGR00459">
    <property type="entry name" value="aspS_bact"/>
    <property type="match status" value="1"/>
</dbReference>
<dbReference type="NCBIfam" id="NF001750">
    <property type="entry name" value="PRK00476.1"/>
    <property type="match status" value="1"/>
</dbReference>
<evidence type="ECO:0000313" key="9">
    <source>
        <dbReference type="Proteomes" id="UP000241818"/>
    </source>
</evidence>
<name>A0A2T3AYV9_AMORE</name>
<dbReference type="AlphaFoldDB" id="A0A2T3AYV9"/>
<dbReference type="STRING" id="857342.A0A2T3AYV9"/>
<gene>
    <name evidence="8" type="ORF">M430DRAFT_67834</name>
</gene>
<dbReference type="PANTHER" id="PTHR22594:SF5">
    <property type="entry name" value="ASPARTATE--TRNA LIGASE, MITOCHONDRIAL"/>
    <property type="match status" value="1"/>
</dbReference>
<dbReference type="GO" id="GO:0005524">
    <property type="term" value="F:ATP binding"/>
    <property type="evidence" value="ECO:0007669"/>
    <property type="project" value="UniProtKB-KW"/>
</dbReference>